<dbReference type="RefSeq" id="WP_015051748.1">
    <property type="nucleotide sequence ID" value="NC_018870.1"/>
</dbReference>
<dbReference type="Proteomes" id="UP000000467">
    <property type="component" value="Chromosome"/>
</dbReference>
<dbReference type="Gene3D" id="3.90.79.10">
    <property type="entry name" value="Nucleoside Triphosphate Pyrophosphohydrolase"/>
    <property type="match status" value="1"/>
</dbReference>
<dbReference type="PANTHER" id="PTHR43222">
    <property type="entry name" value="NUDIX HYDROLASE 23"/>
    <property type="match status" value="1"/>
</dbReference>
<feature type="domain" description="Nudix hydrolase" evidence="1">
    <location>
        <begin position="2"/>
        <end position="134"/>
    </location>
</feature>
<accession>K4LY77</accession>
<evidence type="ECO:0000313" key="2">
    <source>
        <dbReference type="EMBL" id="AFV12889.1"/>
    </source>
</evidence>
<dbReference type="OrthoDB" id="9810648at2"/>
<dbReference type="Pfam" id="PF00293">
    <property type="entry name" value="NUDIX"/>
    <property type="match status" value="1"/>
</dbReference>
<gene>
    <name evidence="2" type="ordered locus">Tph_c27240</name>
</gene>
<evidence type="ECO:0000259" key="1">
    <source>
        <dbReference type="PROSITE" id="PS51462"/>
    </source>
</evidence>
<proteinExistence type="predicted"/>
<dbReference type="PROSITE" id="PS51462">
    <property type="entry name" value="NUDIX"/>
    <property type="match status" value="1"/>
</dbReference>
<sequence>MRENHVVTCFLEHDGEVLVLKRSSRVGSYRERWAGISGYIEEGNAPSKQALIELREEAGLQEESVALVKAGLPLEVVDEKLAIKWVVHPFRFRLEDRRKIALDWEHTECRWVNPAEIRDLETVPGLWEAWERVQ</sequence>
<reference evidence="2 3" key="1">
    <citation type="journal article" date="2012" name="BMC Genomics">
        <title>Genome-guided analysis of physiological and morphological traits of the fermentative acetate oxidizer Thermacetogenium phaeum.</title>
        <authorList>
            <person name="Oehler D."/>
            <person name="Poehlein A."/>
            <person name="Leimbach A."/>
            <person name="Muller N."/>
            <person name="Daniel R."/>
            <person name="Gottschalk G."/>
            <person name="Schink B."/>
        </authorList>
    </citation>
    <scope>NUCLEOTIDE SEQUENCE [LARGE SCALE GENOMIC DNA]</scope>
    <source>
        <strain evidence="3">ATCC BAA-254 / DSM 26808 / PB</strain>
    </source>
</reference>
<dbReference type="eggNOG" id="COG1051">
    <property type="taxonomic scope" value="Bacteria"/>
</dbReference>
<dbReference type="SUPFAM" id="SSF55811">
    <property type="entry name" value="Nudix"/>
    <property type="match status" value="1"/>
</dbReference>
<protein>
    <recommendedName>
        <fullName evidence="1">Nudix hydrolase domain-containing protein</fullName>
    </recommendedName>
</protein>
<dbReference type="InterPro" id="IPR000086">
    <property type="entry name" value="NUDIX_hydrolase_dom"/>
</dbReference>
<evidence type="ECO:0000313" key="3">
    <source>
        <dbReference type="Proteomes" id="UP000000467"/>
    </source>
</evidence>
<dbReference type="EMBL" id="CP003732">
    <property type="protein sequence ID" value="AFV12889.1"/>
    <property type="molecule type" value="Genomic_DNA"/>
</dbReference>
<dbReference type="AlphaFoldDB" id="K4LY77"/>
<dbReference type="PANTHER" id="PTHR43222:SF2">
    <property type="entry name" value="NUDIX HYDROLASE 23, CHLOROPLASTIC"/>
    <property type="match status" value="1"/>
</dbReference>
<name>K4LY77_THEPS</name>
<dbReference type="KEGG" id="tpz:Tph_c27240"/>
<keyword evidence="3" id="KW-1185">Reference proteome</keyword>
<dbReference type="InterPro" id="IPR015797">
    <property type="entry name" value="NUDIX_hydrolase-like_dom_sf"/>
</dbReference>
<dbReference type="CDD" id="cd18872">
    <property type="entry name" value="NUDIX_eIF-2B"/>
    <property type="match status" value="1"/>
</dbReference>
<organism evidence="2 3">
    <name type="scientific">Thermacetogenium phaeum (strain ATCC BAA-254 / DSM 26808 / PB)</name>
    <dbReference type="NCBI Taxonomy" id="1089553"/>
    <lineage>
        <taxon>Bacteria</taxon>
        <taxon>Bacillati</taxon>
        <taxon>Bacillota</taxon>
        <taxon>Clostridia</taxon>
        <taxon>Thermoanaerobacterales</taxon>
        <taxon>Thermoanaerobacteraceae</taxon>
        <taxon>Thermacetogenium</taxon>
    </lineage>
</organism>
<dbReference type="HOGENOM" id="CLU_156327_0_0_9"/>
<dbReference type="STRING" id="1089553.Tph_c27240"/>